<keyword evidence="4 10" id="KW-0436">Ligase</keyword>
<evidence type="ECO:0000259" key="8">
    <source>
        <dbReference type="Pfam" id="PF00764"/>
    </source>
</evidence>
<keyword evidence="7" id="KW-0067">ATP-binding</keyword>
<sequence>MSKLAVLAFSGGLDTSFCVFYLKEQGYDVATVTVNTGGFSPEELARIEAASPTLGALSHTTVDARAGLFDGYLRYLVYGNVLRGQMYPLSVSAERVCQARAVAELAKAMGATAIAHGSTGAGNDQVRFDVAFRALAPELEILTPIRDLGLSRAEEMAYCAERGLVFPEKTKDYSINEGMWGTSVGGRETLDAWTTLPEAAFPGGVIGTLAPKTLTISFDEGVPVALDGIAMDPVTLVAQLNAVGKVYGIGRGVHLGDTILGIKGRVGFEAPAAHLLIGAHRELEKLVLSGKQLFWKESLGNLYGSLLHEGHFFDPLARDLEAFLQSSQDRVRGEVRLTLHPRTFVVEGVQSPYSLMDPRIATYGEANKLWTGAEATGFAKVFGVQQTLSLKAKSN</sequence>
<dbReference type="CDD" id="cd01999">
    <property type="entry name" value="ASS"/>
    <property type="match status" value="1"/>
</dbReference>
<dbReference type="NCBIfam" id="TIGR00032">
    <property type="entry name" value="argG"/>
    <property type="match status" value="1"/>
</dbReference>
<dbReference type="EMBL" id="JADKCH010000002">
    <property type="protein sequence ID" value="MBK8571774.1"/>
    <property type="molecule type" value="Genomic_DNA"/>
</dbReference>
<evidence type="ECO:0000256" key="7">
    <source>
        <dbReference type="ARBA" id="ARBA00022840"/>
    </source>
</evidence>
<dbReference type="InterPro" id="IPR024074">
    <property type="entry name" value="AS_cat/multimer_dom_body"/>
</dbReference>
<dbReference type="GO" id="GO:0000053">
    <property type="term" value="P:argininosuccinate metabolic process"/>
    <property type="evidence" value="ECO:0007669"/>
    <property type="project" value="TreeGrafter"/>
</dbReference>
<keyword evidence="5" id="KW-0028">Amino-acid biosynthesis</keyword>
<evidence type="ECO:0000256" key="4">
    <source>
        <dbReference type="ARBA" id="ARBA00022598"/>
    </source>
</evidence>
<dbReference type="GO" id="GO:0005737">
    <property type="term" value="C:cytoplasm"/>
    <property type="evidence" value="ECO:0007669"/>
    <property type="project" value="TreeGrafter"/>
</dbReference>
<dbReference type="InterPro" id="IPR014729">
    <property type="entry name" value="Rossmann-like_a/b/a_fold"/>
</dbReference>
<keyword evidence="3" id="KW-0055">Arginine biosynthesis</keyword>
<dbReference type="GO" id="GO:0000050">
    <property type="term" value="P:urea cycle"/>
    <property type="evidence" value="ECO:0007669"/>
    <property type="project" value="TreeGrafter"/>
</dbReference>
<dbReference type="AlphaFoldDB" id="A0A936K5H0"/>
<proteinExistence type="predicted"/>
<evidence type="ECO:0000256" key="2">
    <source>
        <dbReference type="ARBA" id="ARBA00012286"/>
    </source>
</evidence>
<dbReference type="InterPro" id="IPR018223">
    <property type="entry name" value="Arginosuc_synth_CS"/>
</dbReference>
<dbReference type="SUPFAM" id="SSF69864">
    <property type="entry name" value="Argininosuccinate synthetase, C-terminal domain"/>
    <property type="match status" value="1"/>
</dbReference>
<dbReference type="EC" id="6.3.4.5" evidence="2"/>
<comment type="caution">
    <text evidence="10">The sequence shown here is derived from an EMBL/GenBank/DDBJ whole genome shotgun (WGS) entry which is preliminary data.</text>
</comment>
<dbReference type="InterPro" id="IPR048268">
    <property type="entry name" value="Arginosuc_syn_C"/>
</dbReference>
<dbReference type="Proteomes" id="UP000709959">
    <property type="component" value="Unassembled WGS sequence"/>
</dbReference>
<dbReference type="GO" id="GO:0005524">
    <property type="term" value="F:ATP binding"/>
    <property type="evidence" value="ECO:0007669"/>
    <property type="project" value="UniProtKB-KW"/>
</dbReference>
<dbReference type="Gene3D" id="3.90.1260.10">
    <property type="entry name" value="Argininosuccinate synthetase, chain A, domain 2"/>
    <property type="match status" value="1"/>
</dbReference>
<evidence type="ECO:0000256" key="6">
    <source>
        <dbReference type="ARBA" id="ARBA00022741"/>
    </source>
</evidence>
<evidence type="ECO:0000256" key="1">
    <source>
        <dbReference type="ARBA" id="ARBA00004967"/>
    </source>
</evidence>
<dbReference type="GO" id="GO:0006526">
    <property type="term" value="P:L-arginine biosynthetic process"/>
    <property type="evidence" value="ECO:0007669"/>
    <property type="project" value="UniProtKB-KW"/>
</dbReference>
<dbReference type="Pfam" id="PF00764">
    <property type="entry name" value="Arginosuc_synth"/>
    <property type="match status" value="1"/>
</dbReference>
<dbReference type="Pfam" id="PF20979">
    <property type="entry name" value="Arginosuc_syn_C"/>
    <property type="match status" value="1"/>
</dbReference>
<name>A0A936K5H0_9BACT</name>
<reference evidence="10 11" key="1">
    <citation type="submission" date="2020-10" db="EMBL/GenBank/DDBJ databases">
        <title>Connecting structure to function with the recovery of over 1000 high-quality activated sludge metagenome-assembled genomes encoding full-length rRNA genes using long-read sequencing.</title>
        <authorList>
            <person name="Singleton C.M."/>
            <person name="Petriglieri F."/>
            <person name="Kristensen J.M."/>
            <person name="Kirkegaard R.H."/>
            <person name="Michaelsen T.Y."/>
            <person name="Andersen M.H."/>
            <person name="Karst S.M."/>
            <person name="Dueholm M.S."/>
            <person name="Nielsen P.H."/>
            <person name="Albertsen M."/>
        </authorList>
    </citation>
    <scope>NUCLEOTIDE SEQUENCE [LARGE SCALE GENOMIC DNA]</scope>
    <source>
        <strain evidence="10">OdNE_18-Q3-R46-58_MAXAC.008</strain>
    </source>
</reference>
<dbReference type="SUPFAM" id="SSF52402">
    <property type="entry name" value="Adenine nucleotide alpha hydrolases-like"/>
    <property type="match status" value="1"/>
</dbReference>
<evidence type="ECO:0000256" key="3">
    <source>
        <dbReference type="ARBA" id="ARBA00022571"/>
    </source>
</evidence>
<evidence type="ECO:0000256" key="5">
    <source>
        <dbReference type="ARBA" id="ARBA00022605"/>
    </source>
</evidence>
<accession>A0A936K5H0</accession>
<dbReference type="InterPro" id="IPR001518">
    <property type="entry name" value="Arginosuc_synth"/>
</dbReference>
<evidence type="ECO:0000313" key="11">
    <source>
        <dbReference type="Proteomes" id="UP000709959"/>
    </source>
</evidence>
<dbReference type="InterPro" id="IPR048267">
    <property type="entry name" value="Arginosuc_syn_N"/>
</dbReference>
<protein>
    <recommendedName>
        <fullName evidence="2">argininosuccinate synthase</fullName>
        <ecNumber evidence="2">6.3.4.5</ecNumber>
    </recommendedName>
</protein>
<organism evidence="10 11">
    <name type="scientific">Candidatus Geothrix odensensis</name>
    <dbReference type="NCBI Taxonomy" id="2954440"/>
    <lineage>
        <taxon>Bacteria</taxon>
        <taxon>Pseudomonadati</taxon>
        <taxon>Acidobacteriota</taxon>
        <taxon>Holophagae</taxon>
        <taxon>Holophagales</taxon>
        <taxon>Holophagaceae</taxon>
        <taxon>Geothrix</taxon>
    </lineage>
</organism>
<feature type="domain" description="Arginosuccinate synthase-like N-terminal" evidence="8">
    <location>
        <begin position="6"/>
        <end position="164"/>
    </location>
</feature>
<dbReference type="GO" id="GO:0004055">
    <property type="term" value="F:argininosuccinate synthase activity"/>
    <property type="evidence" value="ECO:0007669"/>
    <property type="project" value="UniProtKB-EC"/>
</dbReference>
<dbReference type="InterPro" id="IPR023434">
    <property type="entry name" value="Arginosuc_synth_type_1_subfam"/>
</dbReference>
<dbReference type="Gene3D" id="3.40.50.620">
    <property type="entry name" value="HUPs"/>
    <property type="match status" value="1"/>
</dbReference>
<evidence type="ECO:0000313" key="10">
    <source>
        <dbReference type="EMBL" id="MBK8571774.1"/>
    </source>
</evidence>
<keyword evidence="6" id="KW-0547">Nucleotide-binding</keyword>
<dbReference type="PANTHER" id="PTHR11587:SF2">
    <property type="entry name" value="ARGININOSUCCINATE SYNTHASE"/>
    <property type="match status" value="1"/>
</dbReference>
<gene>
    <name evidence="10" type="primary">argG</name>
    <name evidence="10" type="ORF">IPN91_03825</name>
</gene>
<dbReference type="PROSITE" id="PS00564">
    <property type="entry name" value="ARGININOSUCCIN_SYN_1"/>
    <property type="match status" value="1"/>
</dbReference>
<comment type="pathway">
    <text evidence="1">Amino-acid biosynthesis; L-arginine biosynthesis; L-arginine from L-ornithine and carbamoyl phosphate: step 2/3.</text>
</comment>
<feature type="domain" description="Arginosuccinate synthase C-terminal" evidence="9">
    <location>
        <begin position="173"/>
        <end position="387"/>
    </location>
</feature>
<dbReference type="PANTHER" id="PTHR11587">
    <property type="entry name" value="ARGININOSUCCINATE SYNTHASE"/>
    <property type="match status" value="1"/>
</dbReference>
<evidence type="ECO:0000259" key="9">
    <source>
        <dbReference type="Pfam" id="PF20979"/>
    </source>
</evidence>